<sequence>MNSWGNEQYAMQNMMQGMPNMMSNMMPNMLPPPGAVAPLVPPFAIMGEINQMPMQPMHQVTQGNPQQPAGSFIGPVIPENVSMESQDAPLLENPEKSNEQEQPTDKRQSRDRNDRRDRDRERDRGRRRSRSRNRDHNRDYNNDRNNRGDRNRSDRRDRPSKWSNNHDRAMHQLEQIQSQNNMMMPGQQQQNMMQYGNMMHPNMQNPMMNQQIDMTNMQHHHMMPGMNMMPNNMMMMNQQMQVANQNMYFSNGVILPPIPGTTAPQRREPPPGCRTVFIGGLPNGVTEDNIKEIFQRFGHIDEVKLHKQGVCHVRFEKSESVEQSFSVSGYRIKFHDQMESEATTLFVDYALNREDQNEYEKNKRKREATPPRVEQFSATTLVTVGEKIKSDNEFAEAAPTLAAWLERGECNKKNANTFYALIQATNNQLRRLFNEKMQIDDEYQVLKTTMRDKFGHIILQFEQVAKILTAAKLQRVSDHFSKQQRRNIEMWLKMTEELDNIKDEFNAIFDEEEMEKGVGKPSVPLEKYEQLRAENETLQYELEGYKNEAHLAKDEAERKFEKFKAHFIAQQALQHNTKQVYPPLPPPPMPNMSMDMGVKPPPPPEEVSSSGVEVKASEAKLISLLSAFLMVHPLGATLDYLVSYVKSLSPNVTQSSVLDVLKKYSDVFHCKTNGIGARIEKRWCFAIFDGMKLE</sequence>
<dbReference type="EMBL" id="JARGEI010000007">
    <property type="protein sequence ID" value="KAJ8728732.1"/>
    <property type="molecule type" value="Genomic_DNA"/>
</dbReference>
<feature type="region of interest" description="Disordered" evidence="4">
    <location>
        <begin position="58"/>
        <end position="77"/>
    </location>
</feature>
<evidence type="ECO:0000256" key="2">
    <source>
        <dbReference type="PROSITE-ProRule" id="PRU00176"/>
    </source>
</evidence>
<dbReference type="InterPro" id="IPR035979">
    <property type="entry name" value="RBD_domain_sf"/>
</dbReference>
<dbReference type="AlphaFoldDB" id="A0AAD8DWH7"/>
<dbReference type="GO" id="GO:0009897">
    <property type="term" value="C:external side of plasma membrane"/>
    <property type="evidence" value="ECO:0007669"/>
    <property type="project" value="InterPro"/>
</dbReference>
<evidence type="ECO:0000256" key="1">
    <source>
        <dbReference type="ARBA" id="ARBA00022884"/>
    </source>
</evidence>
<feature type="compositionally biased region" description="Basic and acidic residues" evidence="4">
    <location>
        <begin position="93"/>
        <end position="124"/>
    </location>
</feature>
<dbReference type="PANTHER" id="PTHR16001">
    <property type="entry name" value="ECTO-NOX DISULFIDE-THIOL EXCHANGER"/>
    <property type="match status" value="1"/>
</dbReference>
<dbReference type="PROSITE" id="PS50102">
    <property type="entry name" value="RRM"/>
    <property type="match status" value="1"/>
</dbReference>
<comment type="caution">
    <text evidence="6">The sequence shown here is derived from an EMBL/GenBank/DDBJ whole genome shotgun (WGS) entry which is preliminary data.</text>
</comment>
<organism evidence="6 7">
    <name type="scientific">Mythimna separata</name>
    <name type="common">Oriental armyworm</name>
    <name type="synonym">Pseudaletia separata</name>
    <dbReference type="NCBI Taxonomy" id="271217"/>
    <lineage>
        <taxon>Eukaryota</taxon>
        <taxon>Metazoa</taxon>
        <taxon>Ecdysozoa</taxon>
        <taxon>Arthropoda</taxon>
        <taxon>Hexapoda</taxon>
        <taxon>Insecta</taxon>
        <taxon>Pterygota</taxon>
        <taxon>Neoptera</taxon>
        <taxon>Endopterygota</taxon>
        <taxon>Lepidoptera</taxon>
        <taxon>Glossata</taxon>
        <taxon>Ditrysia</taxon>
        <taxon>Noctuoidea</taxon>
        <taxon>Noctuidae</taxon>
        <taxon>Noctuinae</taxon>
        <taxon>Hadenini</taxon>
        <taxon>Mythimna</taxon>
    </lineage>
</organism>
<feature type="compositionally biased region" description="Polar residues" evidence="4">
    <location>
        <begin position="58"/>
        <end position="69"/>
    </location>
</feature>
<evidence type="ECO:0000256" key="3">
    <source>
        <dbReference type="SAM" id="Coils"/>
    </source>
</evidence>
<dbReference type="GO" id="GO:0003723">
    <property type="term" value="F:RNA binding"/>
    <property type="evidence" value="ECO:0007669"/>
    <property type="project" value="UniProtKB-UniRule"/>
</dbReference>
<keyword evidence="3" id="KW-0175">Coiled coil</keyword>
<dbReference type="InterPro" id="IPR000504">
    <property type="entry name" value="RRM_dom"/>
</dbReference>
<keyword evidence="7" id="KW-1185">Reference proteome</keyword>
<dbReference type="Proteomes" id="UP001231518">
    <property type="component" value="Chromosome 19"/>
</dbReference>
<evidence type="ECO:0000259" key="5">
    <source>
        <dbReference type="PROSITE" id="PS50102"/>
    </source>
</evidence>
<dbReference type="SMART" id="SM00360">
    <property type="entry name" value="RRM"/>
    <property type="match status" value="1"/>
</dbReference>
<protein>
    <recommendedName>
        <fullName evidence="5">RRM domain-containing protein</fullName>
    </recommendedName>
</protein>
<evidence type="ECO:0000313" key="7">
    <source>
        <dbReference type="Proteomes" id="UP001231518"/>
    </source>
</evidence>
<gene>
    <name evidence="6" type="ORF">PYW07_006428</name>
</gene>
<name>A0AAD8DWH7_MYTSE</name>
<feature type="compositionally biased region" description="Basic and acidic residues" evidence="4">
    <location>
        <begin position="132"/>
        <end position="168"/>
    </location>
</feature>
<dbReference type="GO" id="GO:0016491">
    <property type="term" value="F:oxidoreductase activity"/>
    <property type="evidence" value="ECO:0007669"/>
    <property type="project" value="InterPro"/>
</dbReference>
<reference evidence="6" key="1">
    <citation type="submission" date="2023-03" db="EMBL/GenBank/DDBJ databases">
        <title>Chromosome-level genomes of two armyworms, Mythimna separata and Mythimna loreyi, provide insights into the biosynthesis and reception of sex pheromones.</title>
        <authorList>
            <person name="Zhao H."/>
        </authorList>
    </citation>
    <scope>NUCLEOTIDE SEQUENCE</scope>
    <source>
        <strain evidence="6">BeijingLab</strain>
        <tissue evidence="6">Pupa</tissue>
    </source>
</reference>
<dbReference type="SUPFAM" id="SSF54928">
    <property type="entry name" value="RNA-binding domain, RBD"/>
    <property type="match status" value="1"/>
</dbReference>
<evidence type="ECO:0000256" key="4">
    <source>
        <dbReference type="SAM" id="MobiDB-lite"/>
    </source>
</evidence>
<evidence type="ECO:0000313" key="6">
    <source>
        <dbReference type="EMBL" id="KAJ8728732.1"/>
    </source>
</evidence>
<dbReference type="GO" id="GO:0007624">
    <property type="term" value="P:ultradian rhythm"/>
    <property type="evidence" value="ECO:0007669"/>
    <property type="project" value="InterPro"/>
</dbReference>
<dbReference type="InterPro" id="IPR038876">
    <property type="entry name" value="ENOX"/>
</dbReference>
<accession>A0AAD8DWH7</accession>
<dbReference type="PANTHER" id="PTHR16001:SF4">
    <property type="entry name" value="ECTO-NOX DISULFIDE-THIOL EXCHANGER 1-LIKE PROTEIN"/>
    <property type="match status" value="1"/>
</dbReference>
<dbReference type="Gene3D" id="3.30.70.330">
    <property type="match status" value="1"/>
</dbReference>
<dbReference type="Pfam" id="PF00076">
    <property type="entry name" value="RRM_1"/>
    <property type="match status" value="1"/>
</dbReference>
<feature type="region of interest" description="Disordered" evidence="4">
    <location>
        <begin position="85"/>
        <end position="168"/>
    </location>
</feature>
<feature type="domain" description="RRM" evidence="5">
    <location>
        <begin position="274"/>
        <end position="352"/>
    </location>
</feature>
<keyword evidence="1 2" id="KW-0694">RNA-binding</keyword>
<dbReference type="InterPro" id="IPR012677">
    <property type="entry name" value="Nucleotide-bd_a/b_plait_sf"/>
</dbReference>
<feature type="coiled-coil region" evidence="3">
    <location>
        <begin position="528"/>
        <end position="562"/>
    </location>
</feature>
<proteinExistence type="predicted"/>